<feature type="transmembrane region" description="Helical" evidence="8">
    <location>
        <begin position="106"/>
        <end position="126"/>
    </location>
</feature>
<keyword evidence="4" id="KW-0813">Transport</keyword>
<dbReference type="InterPro" id="IPR020846">
    <property type="entry name" value="MFS_dom"/>
</dbReference>
<dbReference type="CDD" id="cd17388">
    <property type="entry name" value="MFS_TetA"/>
    <property type="match status" value="1"/>
</dbReference>
<protein>
    <submittedName>
        <fullName evidence="10">TCR/Tet family MFS transporter</fullName>
    </submittedName>
</protein>
<evidence type="ECO:0000256" key="4">
    <source>
        <dbReference type="ARBA" id="ARBA00022448"/>
    </source>
</evidence>
<evidence type="ECO:0000259" key="9">
    <source>
        <dbReference type="PROSITE" id="PS50850"/>
    </source>
</evidence>
<feature type="transmembrane region" description="Helical" evidence="8">
    <location>
        <begin position="345"/>
        <end position="364"/>
    </location>
</feature>
<evidence type="ECO:0000256" key="7">
    <source>
        <dbReference type="ARBA" id="ARBA00023136"/>
    </source>
</evidence>
<keyword evidence="7 8" id="KW-0472">Membrane</keyword>
<feature type="transmembrane region" description="Helical" evidence="8">
    <location>
        <begin position="254"/>
        <end position="276"/>
    </location>
</feature>
<feature type="transmembrane region" description="Helical" evidence="8">
    <location>
        <begin position="168"/>
        <end position="188"/>
    </location>
</feature>
<feature type="transmembrane region" description="Helical" evidence="8">
    <location>
        <begin position="138"/>
        <end position="156"/>
    </location>
</feature>
<reference evidence="11" key="1">
    <citation type="journal article" date="2019" name="Int. J. Syst. Evol. Microbiol.">
        <title>The Global Catalogue of Microorganisms (GCM) 10K type strain sequencing project: providing services to taxonomists for standard genome sequencing and annotation.</title>
        <authorList>
            <consortium name="The Broad Institute Genomics Platform"/>
            <consortium name="The Broad Institute Genome Sequencing Center for Infectious Disease"/>
            <person name="Wu L."/>
            <person name="Ma J."/>
        </authorList>
    </citation>
    <scope>NUCLEOTIDE SEQUENCE [LARGE SCALE GENOMIC DNA]</scope>
    <source>
        <strain evidence="11">KCTC 42644</strain>
    </source>
</reference>
<sequence>MTSAPPSRHALSFIFFTVLIDTIGFGIVIPVLPELIMELTGKPVNEAARIGGWLAFAYAITQFGCGPLAGNLSDRFGRRPVLIASLLAFAVDYALMGFAPTLALLFVGRIIAGITGASYTTAYAYIADISPPEKRAQNFGLMGMAFGFGFIIGPAIGGLAGEYLGTRAPFFIAGGLALLNAAYGWLVLPESLPPERRRKFDIKRANPVGTLIQLKRYQPVVLGLAAAMFAWQLGHQSLQGTWNFYAIYRFDWSPGMIGASLAAVGVTAAIVQGGLVRIIIPKIGEYRAVQYGLMSGLASFVIYAAATEGWMVYVGILVGALSGLAYPSMNALMSQRVEPDAQGELQGAVASLLSLSTIIGPPLMTQLFGYFTSAAAPFPLPGAAFLLAAVLTLVSLLLFRRATAVSGSDGS</sequence>
<feature type="transmembrane region" description="Helical" evidence="8">
    <location>
        <begin position="288"/>
        <end position="306"/>
    </location>
</feature>
<dbReference type="RefSeq" id="WP_380856943.1">
    <property type="nucleotide sequence ID" value="NZ_JBHRXV010000003.1"/>
</dbReference>
<feature type="transmembrane region" description="Helical" evidence="8">
    <location>
        <begin position="376"/>
        <end position="399"/>
    </location>
</feature>
<feature type="transmembrane region" description="Helical" evidence="8">
    <location>
        <begin position="312"/>
        <end position="333"/>
    </location>
</feature>
<feature type="transmembrane region" description="Helical" evidence="8">
    <location>
        <begin position="81"/>
        <end position="100"/>
    </location>
</feature>
<comment type="caution">
    <text evidence="10">The sequence shown here is derived from an EMBL/GenBank/DDBJ whole genome shotgun (WGS) entry which is preliminary data.</text>
</comment>
<gene>
    <name evidence="10" type="ORF">ACFOMD_03530</name>
</gene>
<dbReference type="EMBL" id="JBHRXV010000003">
    <property type="protein sequence ID" value="MFC3711627.1"/>
    <property type="molecule type" value="Genomic_DNA"/>
</dbReference>
<dbReference type="Gene3D" id="1.20.1250.20">
    <property type="entry name" value="MFS general substrate transporter like domains"/>
    <property type="match status" value="1"/>
</dbReference>
<dbReference type="PRINTS" id="PR01035">
    <property type="entry name" value="TCRTETA"/>
</dbReference>
<dbReference type="PROSITE" id="PS00216">
    <property type="entry name" value="SUGAR_TRANSPORT_1"/>
    <property type="match status" value="1"/>
</dbReference>
<feature type="transmembrane region" description="Helical" evidence="8">
    <location>
        <begin position="52"/>
        <end position="69"/>
    </location>
</feature>
<dbReference type="InterPro" id="IPR001958">
    <property type="entry name" value="Tet-R_TetA/multi-R_MdtG-like"/>
</dbReference>
<evidence type="ECO:0000313" key="10">
    <source>
        <dbReference type="EMBL" id="MFC3711627.1"/>
    </source>
</evidence>
<dbReference type="Pfam" id="PF07690">
    <property type="entry name" value="MFS_1"/>
    <property type="match status" value="1"/>
</dbReference>
<dbReference type="InterPro" id="IPR011701">
    <property type="entry name" value="MFS"/>
</dbReference>
<feature type="domain" description="Major facilitator superfamily (MFS) profile" evidence="9">
    <location>
        <begin position="10"/>
        <end position="407"/>
    </location>
</feature>
<dbReference type="InterPro" id="IPR036259">
    <property type="entry name" value="MFS_trans_sf"/>
</dbReference>
<evidence type="ECO:0000256" key="2">
    <source>
        <dbReference type="ARBA" id="ARBA00004141"/>
    </source>
</evidence>
<evidence type="ECO:0000256" key="1">
    <source>
        <dbReference type="ARBA" id="ARBA00003279"/>
    </source>
</evidence>
<proteinExistence type="inferred from homology"/>
<keyword evidence="5 8" id="KW-0812">Transmembrane</keyword>
<evidence type="ECO:0000256" key="6">
    <source>
        <dbReference type="ARBA" id="ARBA00022989"/>
    </source>
</evidence>
<name>A0ABV7X6I9_9SPHN</name>
<dbReference type="SUPFAM" id="SSF103473">
    <property type="entry name" value="MFS general substrate transporter"/>
    <property type="match status" value="1"/>
</dbReference>
<comment type="subcellular location">
    <subcellularLocation>
        <location evidence="2">Membrane</location>
        <topology evidence="2">Multi-pass membrane protein</topology>
    </subcellularLocation>
</comment>
<dbReference type="PANTHER" id="PTHR23504:SF15">
    <property type="entry name" value="MAJOR FACILITATOR SUPERFAMILY (MFS) PROFILE DOMAIN-CONTAINING PROTEIN"/>
    <property type="match status" value="1"/>
</dbReference>
<dbReference type="PROSITE" id="PS50850">
    <property type="entry name" value="MFS"/>
    <property type="match status" value="1"/>
</dbReference>
<comment type="function">
    <text evidence="1">Resistance to tetracycline by an active tetracycline efflux. This is an energy-dependent process that decreases the accumulation of the antibiotic in whole cells. This protein functions as a metal-tetracycline/H(+) antiporter.</text>
</comment>
<evidence type="ECO:0000256" key="3">
    <source>
        <dbReference type="ARBA" id="ARBA00007520"/>
    </source>
</evidence>
<accession>A0ABV7X6I9</accession>
<evidence type="ECO:0000256" key="8">
    <source>
        <dbReference type="SAM" id="Phobius"/>
    </source>
</evidence>
<feature type="transmembrane region" description="Helical" evidence="8">
    <location>
        <begin position="12"/>
        <end position="32"/>
    </location>
</feature>
<dbReference type="PANTHER" id="PTHR23504">
    <property type="entry name" value="MAJOR FACILITATOR SUPERFAMILY DOMAIN-CONTAINING PROTEIN 10"/>
    <property type="match status" value="1"/>
</dbReference>
<dbReference type="InterPro" id="IPR005829">
    <property type="entry name" value="Sugar_transporter_CS"/>
</dbReference>
<dbReference type="Proteomes" id="UP001595615">
    <property type="component" value="Unassembled WGS sequence"/>
</dbReference>
<keyword evidence="11" id="KW-1185">Reference proteome</keyword>
<evidence type="ECO:0000313" key="11">
    <source>
        <dbReference type="Proteomes" id="UP001595615"/>
    </source>
</evidence>
<organism evidence="10 11">
    <name type="scientific">Sphingoaurantiacus capsulatus</name>
    <dbReference type="NCBI Taxonomy" id="1771310"/>
    <lineage>
        <taxon>Bacteria</taxon>
        <taxon>Pseudomonadati</taxon>
        <taxon>Pseudomonadota</taxon>
        <taxon>Alphaproteobacteria</taxon>
        <taxon>Sphingomonadales</taxon>
        <taxon>Sphingosinicellaceae</taxon>
        <taxon>Sphingoaurantiacus</taxon>
    </lineage>
</organism>
<keyword evidence="6 8" id="KW-1133">Transmembrane helix</keyword>
<evidence type="ECO:0000256" key="5">
    <source>
        <dbReference type="ARBA" id="ARBA00022692"/>
    </source>
</evidence>
<comment type="similarity">
    <text evidence="3">Belongs to the major facilitator superfamily. TCR/Tet family.</text>
</comment>
<feature type="transmembrane region" description="Helical" evidence="8">
    <location>
        <begin position="217"/>
        <end position="234"/>
    </location>
</feature>